<dbReference type="EMBL" id="BOMS01000053">
    <property type="protein sequence ID" value="GIE68024.1"/>
    <property type="molecule type" value="Genomic_DNA"/>
</dbReference>
<dbReference type="InterPro" id="IPR051599">
    <property type="entry name" value="Cell_Envelope_Assoc"/>
</dbReference>
<evidence type="ECO:0000256" key="1">
    <source>
        <dbReference type="SAM" id="Phobius"/>
    </source>
</evidence>
<feature type="transmembrane region" description="Helical" evidence="1">
    <location>
        <begin position="35"/>
        <end position="57"/>
    </location>
</feature>
<keyword evidence="4" id="KW-1185">Reference proteome</keyword>
<dbReference type="PANTHER" id="PTHR30336">
    <property type="entry name" value="INNER MEMBRANE PROTEIN, PROBABLE PERMEASE"/>
    <property type="match status" value="1"/>
</dbReference>
<accession>A0ABQ4BBK9</accession>
<dbReference type="PANTHER" id="PTHR30336:SF6">
    <property type="entry name" value="INTEGRAL MEMBRANE PROTEIN"/>
    <property type="match status" value="1"/>
</dbReference>
<protein>
    <recommendedName>
        <fullName evidence="2">DUF218 domain-containing protein</fullName>
    </recommendedName>
</protein>
<proteinExistence type="predicted"/>
<evidence type="ECO:0000313" key="4">
    <source>
        <dbReference type="Proteomes" id="UP000624709"/>
    </source>
</evidence>
<dbReference type="Pfam" id="PF02698">
    <property type="entry name" value="DUF218"/>
    <property type="match status" value="1"/>
</dbReference>
<gene>
    <name evidence="3" type="ORF">Apa02nite_041320</name>
</gene>
<dbReference type="InterPro" id="IPR003848">
    <property type="entry name" value="DUF218"/>
</dbReference>
<keyword evidence="1" id="KW-0812">Transmembrane</keyword>
<reference evidence="3 4" key="1">
    <citation type="submission" date="2021-01" db="EMBL/GenBank/DDBJ databases">
        <title>Whole genome shotgun sequence of Actinoplanes palleronii NBRC 14916.</title>
        <authorList>
            <person name="Komaki H."/>
            <person name="Tamura T."/>
        </authorList>
    </citation>
    <scope>NUCLEOTIDE SEQUENCE [LARGE SCALE GENOMIC DNA]</scope>
    <source>
        <strain evidence="3 4">NBRC 14916</strain>
    </source>
</reference>
<keyword evidence="1" id="KW-0472">Membrane</keyword>
<dbReference type="CDD" id="cd06259">
    <property type="entry name" value="YdcF-like"/>
    <property type="match status" value="1"/>
</dbReference>
<evidence type="ECO:0000313" key="3">
    <source>
        <dbReference type="EMBL" id="GIE68024.1"/>
    </source>
</evidence>
<dbReference type="Proteomes" id="UP000624709">
    <property type="component" value="Unassembled WGS sequence"/>
</dbReference>
<name>A0ABQ4BBK9_9ACTN</name>
<organism evidence="3 4">
    <name type="scientific">Actinoplanes palleronii</name>
    <dbReference type="NCBI Taxonomy" id="113570"/>
    <lineage>
        <taxon>Bacteria</taxon>
        <taxon>Bacillati</taxon>
        <taxon>Actinomycetota</taxon>
        <taxon>Actinomycetes</taxon>
        <taxon>Micromonosporales</taxon>
        <taxon>Micromonosporaceae</taxon>
        <taxon>Actinoplanes</taxon>
    </lineage>
</organism>
<evidence type="ECO:0000259" key="2">
    <source>
        <dbReference type="Pfam" id="PF02698"/>
    </source>
</evidence>
<feature type="domain" description="DUF218" evidence="2">
    <location>
        <begin position="76"/>
        <end position="192"/>
    </location>
</feature>
<keyword evidence="1" id="KW-1133">Transmembrane helix</keyword>
<comment type="caution">
    <text evidence="3">The sequence shown here is derived from an EMBL/GenBank/DDBJ whole genome shotgun (WGS) entry which is preliminary data.</text>
</comment>
<sequence length="248" mass="26509">MARRRDEDLVEGCQSVLVRKVSLGRLGRSRWFRRLVVAGGLGTVLTVATVAAANLWVDRAAAGHVYSIADVPDAPVALVLGAQVDPPGEPSAFLAARLDIARQLYEAGKVKAILVSGDHAEWRYDEPGAMLVWLVARGVPADRIVMDHAGFDTYDSCSRASKIFGVRQAIVVSQSFHVPRAVALCRAMGIDATGVGDDTARVFKPMWARGEVREWAAAVKAGWDAATGRDPIFLGPHETGVEAAIAKG</sequence>